<comment type="similarity">
    <text evidence="3">Belongs to the glycosyltransferase 85 family.</text>
</comment>
<feature type="transmembrane region" description="Helical" evidence="14">
    <location>
        <begin position="239"/>
        <end position="258"/>
    </location>
</feature>
<evidence type="ECO:0000256" key="11">
    <source>
        <dbReference type="ARBA" id="ARBA00033184"/>
    </source>
</evidence>
<feature type="transmembrane region" description="Helical" evidence="14">
    <location>
        <begin position="334"/>
        <end position="350"/>
    </location>
</feature>
<dbReference type="AlphaFoldDB" id="L1MCB0"/>
<feature type="transmembrane region" description="Helical" evidence="14">
    <location>
        <begin position="506"/>
        <end position="522"/>
    </location>
</feature>
<feature type="compositionally biased region" description="Polar residues" evidence="13">
    <location>
        <begin position="1"/>
        <end position="12"/>
    </location>
</feature>
<evidence type="ECO:0000256" key="14">
    <source>
        <dbReference type="SAM" id="Phobius"/>
    </source>
</evidence>
<dbReference type="InterPro" id="IPR020963">
    <property type="entry name" value="ArabinofuranosylTrfase_AftA_N"/>
</dbReference>
<dbReference type="Pfam" id="PF12249">
    <property type="entry name" value="AftA_C"/>
    <property type="match status" value="1"/>
</dbReference>
<accession>L1MCB0</accession>
<evidence type="ECO:0000256" key="4">
    <source>
        <dbReference type="ARBA" id="ARBA00012037"/>
    </source>
</evidence>
<dbReference type="EC" id="2.4.2.46" evidence="4"/>
<feature type="transmembrane region" description="Helical" evidence="14">
    <location>
        <begin position="152"/>
        <end position="176"/>
    </location>
</feature>
<evidence type="ECO:0000256" key="10">
    <source>
        <dbReference type="ARBA" id="ARBA00023136"/>
    </source>
</evidence>
<feature type="compositionally biased region" description="Basic and acidic residues" evidence="13">
    <location>
        <begin position="117"/>
        <end position="142"/>
    </location>
</feature>
<dbReference type="EMBL" id="AMEM01000034">
    <property type="protein sequence ID" value="EKX88873.1"/>
    <property type="molecule type" value="Genomic_DNA"/>
</dbReference>
<comment type="caution">
    <text evidence="17">The sequence shown here is derived from an EMBL/GenBank/DDBJ whole genome shotgun (WGS) entry which is preliminary data.</text>
</comment>
<dbReference type="Proteomes" id="UP000010445">
    <property type="component" value="Unassembled WGS sequence"/>
</dbReference>
<dbReference type="GO" id="GO:0005886">
    <property type="term" value="C:plasma membrane"/>
    <property type="evidence" value="ECO:0007669"/>
    <property type="project" value="UniProtKB-SubCell"/>
</dbReference>
<feature type="transmembrane region" description="Helical" evidence="14">
    <location>
        <begin position="45"/>
        <end position="65"/>
    </location>
</feature>
<protein>
    <recommendedName>
        <fullName evidence="5">Galactan 5-O-arabinofuranosyltransferase</fullName>
        <ecNumber evidence="4">2.4.2.46</ecNumber>
    </recommendedName>
    <alternativeName>
        <fullName evidence="11">Arabinofuranosyltransferase AftA</fullName>
    </alternativeName>
</protein>
<feature type="domain" description="Arabinofuranosyltransferase AftA N-terminal" evidence="16">
    <location>
        <begin position="47"/>
        <end position="517"/>
    </location>
</feature>
<evidence type="ECO:0000256" key="6">
    <source>
        <dbReference type="ARBA" id="ARBA00022475"/>
    </source>
</evidence>
<dbReference type="STRING" id="1035195.HMPREF9997_02099"/>
<dbReference type="HOGENOM" id="CLU_021304_0_0_11"/>
<keyword evidence="8 14" id="KW-0812">Transmembrane</keyword>
<evidence type="ECO:0000256" key="13">
    <source>
        <dbReference type="SAM" id="MobiDB-lite"/>
    </source>
</evidence>
<keyword evidence="9 14" id="KW-1133">Transmembrane helix</keyword>
<feature type="region of interest" description="Disordered" evidence="13">
    <location>
        <begin position="1"/>
        <end position="30"/>
    </location>
</feature>
<evidence type="ECO:0000256" key="5">
    <source>
        <dbReference type="ARBA" id="ARBA00020482"/>
    </source>
</evidence>
<keyword evidence="18" id="KW-1185">Reference proteome</keyword>
<proteinExistence type="inferred from homology"/>
<dbReference type="RefSeq" id="WP_006061523.1">
    <property type="nucleotide sequence ID" value="NZ_KB290820.1"/>
</dbReference>
<comment type="pathway">
    <text evidence="2">Cell wall biogenesis; cell wall polysaccharide biosynthesis.</text>
</comment>
<evidence type="ECO:0000313" key="17">
    <source>
        <dbReference type="EMBL" id="EKX88873.1"/>
    </source>
</evidence>
<dbReference type="GO" id="GO:0045227">
    <property type="term" value="P:capsule polysaccharide biosynthetic process"/>
    <property type="evidence" value="ECO:0007669"/>
    <property type="project" value="UniProtKB-UniPathway"/>
</dbReference>
<evidence type="ECO:0000256" key="1">
    <source>
        <dbReference type="ARBA" id="ARBA00004651"/>
    </source>
</evidence>
<evidence type="ECO:0000256" key="3">
    <source>
        <dbReference type="ARBA" id="ARBA00009655"/>
    </source>
</evidence>
<feature type="transmembrane region" description="Helical" evidence="14">
    <location>
        <begin position="265"/>
        <end position="282"/>
    </location>
</feature>
<feature type="transmembrane region" description="Helical" evidence="14">
    <location>
        <begin position="85"/>
        <end position="102"/>
    </location>
</feature>
<dbReference type="InterPro" id="IPR020959">
    <property type="entry name" value="ArabinofuranosylTrfase_AftA_C"/>
</dbReference>
<keyword evidence="7 17" id="KW-0808">Transferase</keyword>
<dbReference type="eggNOG" id="ENOG502ZB59">
    <property type="taxonomic scope" value="Bacteria"/>
</dbReference>
<feature type="domain" description="Arabinofuranosyltransferase AftA C-terminal" evidence="15">
    <location>
        <begin position="525"/>
        <end position="708"/>
    </location>
</feature>
<dbReference type="UniPathway" id="UPA00963"/>
<keyword evidence="6" id="KW-1003">Cell membrane</keyword>
<feature type="transmembrane region" description="Helical" evidence="14">
    <location>
        <begin position="470"/>
        <end position="494"/>
    </location>
</feature>
<comment type="catalytic activity">
    <reaction evidence="12">
        <text>Adds an alpha-D-arabinofuranosyl group from trans,octacis-decaprenylphospho-beta-D-arabinofuranose at the 5-O-position of the eighth, tenth and twelfth galactofuranose unit of the galactofuranan chain of [beta-D-galactofuranosyl-(1-&gt;5)-beta-D-galactofuranosyl-(1-&gt;6)]14-beta-D-galactofuranosyl-(1-&gt;5)-beta-D-galactofuranosyl-(1-&gt;4)-alpha-L-rhamnopyranosyl-(1-&gt;3)-N-acetyl-alpha-D-glucosaminyl-diphospho-trans,octacis-decaprenol.</text>
        <dbReference type="EC" id="2.4.2.46"/>
    </reaction>
</comment>
<dbReference type="GO" id="GO:0016757">
    <property type="term" value="F:glycosyltransferase activity"/>
    <property type="evidence" value="ECO:0007669"/>
    <property type="project" value="InterPro"/>
</dbReference>
<feature type="transmembrane region" description="Helical" evidence="14">
    <location>
        <begin position="357"/>
        <end position="378"/>
    </location>
</feature>
<organism evidence="17 18">
    <name type="scientific">Corynebacterium durum F0235</name>
    <dbReference type="NCBI Taxonomy" id="1035195"/>
    <lineage>
        <taxon>Bacteria</taxon>
        <taxon>Bacillati</taxon>
        <taxon>Actinomycetota</taxon>
        <taxon>Actinomycetes</taxon>
        <taxon>Mycobacteriales</taxon>
        <taxon>Corynebacteriaceae</taxon>
        <taxon>Corynebacterium</taxon>
    </lineage>
</organism>
<evidence type="ECO:0000256" key="9">
    <source>
        <dbReference type="ARBA" id="ARBA00022989"/>
    </source>
</evidence>
<sequence length="713" mass="77464">MTHTATSASGSSRGHEAKLASTSGPDRGRHEAYETDIVSRGWTTAGIVAAAFGGGLFTLLCWFVLKQTHLPAFGGSYVSRAVGNAGTIAVLIVTMVLVYFWLRDEHNSGNTSAADVSESHDAHTSRNPDDARTTTSRDADATTRKRPRWRAWLTYVVCYLSPAALVVTTIGIPLAATKLYLDGVTVDQGFRTEYLTRMTDSMQLKDMSYIDMPPYYPAGWFWLGGRFANLVGLPGWEAFQPWALVSISAAACMLVPVWQRLCGSLPVATGIALVNVCVVLVMSAEEPYAAIIALGTPAATIVAGRAVRGSVYSMAGAILFLGASASMYTLYTAAIALSVVVVAAVLAAGAHRTLMPLLHLLTVGVGSIAVAAIVWGPYVMAVYRGRPQSGATAMHYLPNEGTQIPMPMLSFSVIGALCMCGLVYLVVRAVDRDVRAMGAALVVFYGWIVASMVATLTGNTLLGFRLDALIAMQLATAGVLALAEIRLVGVARLYPRLVGRSRGRTVTLVMVILLGFGGLSYAQTISNRNHDAIDLAYTDTDGNGERADRFPADSGAHYAEIDRVIQKDGYVPRETVVLTDERNFMAFYPYHGFQSFTSHYANPLGEFSMRNHVIEEWATQSWTSLADPRRFRESLDESGKQWRSPDVFIFTGDVDDKSKGWMYDIAEDIYPNNPNVRFRGVWFNPAVFLNSPEHWNVTQVGPFVVVTRINHGS</sequence>
<evidence type="ECO:0000256" key="7">
    <source>
        <dbReference type="ARBA" id="ARBA00022679"/>
    </source>
</evidence>
<feature type="transmembrane region" description="Helical" evidence="14">
    <location>
        <begin position="404"/>
        <end position="427"/>
    </location>
</feature>
<evidence type="ECO:0000259" key="16">
    <source>
        <dbReference type="Pfam" id="PF12250"/>
    </source>
</evidence>
<evidence type="ECO:0000256" key="8">
    <source>
        <dbReference type="ARBA" id="ARBA00022692"/>
    </source>
</evidence>
<dbReference type="Pfam" id="PF12250">
    <property type="entry name" value="AftA_N"/>
    <property type="match status" value="1"/>
</dbReference>
<keyword evidence="10 14" id="KW-0472">Membrane</keyword>
<evidence type="ECO:0000256" key="12">
    <source>
        <dbReference type="ARBA" id="ARBA00034030"/>
    </source>
</evidence>
<dbReference type="GO" id="GO:0044038">
    <property type="term" value="P:cell wall macromolecule biosynthetic process"/>
    <property type="evidence" value="ECO:0007669"/>
    <property type="project" value="InterPro"/>
</dbReference>
<dbReference type="PATRIC" id="fig|1035195.3.peg.1879"/>
<feature type="region of interest" description="Disordered" evidence="13">
    <location>
        <begin position="111"/>
        <end position="142"/>
    </location>
</feature>
<evidence type="ECO:0000313" key="18">
    <source>
        <dbReference type="Proteomes" id="UP000010445"/>
    </source>
</evidence>
<dbReference type="OrthoDB" id="4775300at2"/>
<evidence type="ECO:0000256" key="2">
    <source>
        <dbReference type="ARBA" id="ARBA00004776"/>
    </source>
</evidence>
<name>L1MCB0_9CORY</name>
<reference evidence="17 18" key="1">
    <citation type="submission" date="2012-05" db="EMBL/GenBank/DDBJ databases">
        <authorList>
            <person name="Weinstock G."/>
            <person name="Sodergren E."/>
            <person name="Lobos E.A."/>
            <person name="Fulton L."/>
            <person name="Fulton R."/>
            <person name="Courtney L."/>
            <person name="Fronick C."/>
            <person name="O'Laughlin M."/>
            <person name="Godfrey J."/>
            <person name="Wilson R.M."/>
            <person name="Miner T."/>
            <person name="Farmer C."/>
            <person name="Delehaunty K."/>
            <person name="Cordes M."/>
            <person name="Minx P."/>
            <person name="Tomlinson C."/>
            <person name="Chen J."/>
            <person name="Wollam A."/>
            <person name="Pepin K.H."/>
            <person name="Bhonagiri V."/>
            <person name="Zhang X."/>
            <person name="Suruliraj S."/>
            <person name="Warren W."/>
            <person name="Mitreva M."/>
            <person name="Mardis E.R."/>
            <person name="Wilson R.K."/>
        </authorList>
    </citation>
    <scope>NUCLEOTIDE SEQUENCE [LARGE SCALE GENOMIC DNA]</scope>
    <source>
        <strain evidence="17 18">F0235</strain>
    </source>
</reference>
<evidence type="ECO:0000259" key="15">
    <source>
        <dbReference type="Pfam" id="PF12249"/>
    </source>
</evidence>
<gene>
    <name evidence="17" type="ORF">HMPREF9997_02099</name>
</gene>
<feature type="transmembrane region" description="Helical" evidence="14">
    <location>
        <begin position="439"/>
        <end position="458"/>
    </location>
</feature>
<comment type="subcellular location">
    <subcellularLocation>
        <location evidence="1">Cell membrane</location>
        <topology evidence="1">Multi-pass membrane protein</topology>
    </subcellularLocation>
</comment>